<proteinExistence type="predicted"/>
<name>A0AAE3I117_9RALS</name>
<organism evidence="3 4">
    <name type="scientific">Ralstonia mojiangensis</name>
    <dbReference type="NCBI Taxonomy" id="2953895"/>
    <lineage>
        <taxon>Bacteria</taxon>
        <taxon>Pseudomonadati</taxon>
        <taxon>Pseudomonadota</taxon>
        <taxon>Betaproteobacteria</taxon>
        <taxon>Burkholderiales</taxon>
        <taxon>Burkholderiaceae</taxon>
        <taxon>Ralstonia</taxon>
    </lineage>
</organism>
<dbReference type="Proteomes" id="UP001164374">
    <property type="component" value="Unassembled WGS sequence"/>
</dbReference>
<reference evidence="3" key="2">
    <citation type="submission" date="2023-02" db="EMBL/GenBank/DDBJ databases">
        <authorList>
            <person name="Lu C.-H."/>
        </authorList>
    </citation>
    <scope>NUCLEOTIDE SEQUENCE</scope>
    <source>
        <strain evidence="3">22TCCZM01-4</strain>
    </source>
</reference>
<dbReference type="GO" id="GO:0019290">
    <property type="term" value="P:siderophore biosynthetic process"/>
    <property type="evidence" value="ECO:0007669"/>
    <property type="project" value="InterPro"/>
</dbReference>
<evidence type="ECO:0000313" key="4">
    <source>
        <dbReference type="Proteomes" id="UP001164374"/>
    </source>
</evidence>
<evidence type="ECO:0000313" key="3">
    <source>
        <dbReference type="EMBL" id="MCT7314696.1"/>
    </source>
</evidence>
<dbReference type="InterPro" id="IPR037455">
    <property type="entry name" value="LucA/IucC-like"/>
</dbReference>
<sequence length="658" mass="71717">MQRRSDTAAKTQTASAAAAAGNFRLESIPALLEVGVQAEHWSAAQQLARRRVLSRLLQALFREALLNADQLIADTRADVTLLPIWQQRVLLRFTGLRPGALGSWTLAGDVAVLAHDRPPTPIERPSALLHWLAPMLDIGDAADAHRLAAIARLATELDNSQDNDTLCQAYRLAWGERLAAEHRVAASQDALALLCGDGTPHALARTEQWGTGGHPWHPAYKTRLGLAPEQVIALSPEFEAQVPIGVVAVAAHRLHITTMDGVQPYANWFAATFPEAMAAFRKALLARQLAPEAWLPLPVHPWQRDTTLGETFAAEFAAGELINLPDISIPARPTMSFRTVAATGAPGGPMLKLPVSMRLTSVERTVSPKSAVMGPRVSALLERILATDTGLASVLSIVPERHGIHVAGMEDDRARHLSMIVRDNPTTRIAGNARLLPVGALFTPDFTADITHADAPMLLDTVLARQADGTRAERAARFFDAYLGVAIPAIVGLYLRYGIALEAHQQNTFVVIDAAGMPVRLVVRDFGDVKIALPTLQAQGFSIEPFRAGHTTYPDRDIPRKKLIHAFLLCHIGELALALFPEHDSAVGLRQWHDAMQAEFEANRTALDADTWMRERHALLEAPWAFKTFVRMRLRDQSDDMHAALPNPLNPLAAAARA</sequence>
<evidence type="ECO:0000259" key="1">
    <source>
        <dbReference type="Pfam" id="PF04183"/>
    </source>
</evidence>
<evidence type="ECO:0000259" key="2">
    <source>
        <dbReference type="Pfam" id="PF06276"/>
    </source>
</evidence>
<dbReference type="RefSeq" id="WP_260798309.1">
    <property type="nucleotide sequence ID" value="NZ_JAOCQJ010000001.1"/>
</dbReference>
<comment type="caution">
    <text evidence="3">The sequence shown here is derived from an EMBL/GenBank/DDBJ whole genome shotgun (WGS) entry which is preliminary data.</text>
</comment>
<feature type="domain" description="Aerobactin siderophore biosynthesis IucA/IucC N-terminal" evidence="1">
    <location>
        <begin position="204"/>
        <end position="442"/>
    </location>
</feature>
<dbReference type="InterPro" id="IPR022770">
    <property type="entry name" value="IucA/IucC-like_C"/>
</dbReference>
<dbReference type="PANTHER" id="PTHR34384">
    <property type="entry name" value="L-2,3-DIAMINOPROPANOATE--CITRATE LIGASE"/>
    <property type="match status" value="1"/>
</dbReference>
<accession>A0AAE3I117</accession>
<dbReference type="Pfam" id="PF06276">
    <property type="entry name" value="FhuF"/>
    <property type="match status" value="1"/>
</dbReference>
<dbReference type="InterPro" id="IPR007310">
    <property type="entry name" value="Aerobactin_biosyn_IucA/IucC_N"/>
</dbReference>
<reference evidence="3" key="1">
    <citation type="journal article" date="2023" name="Front. Microbiol.">
        <title>Ralstonia chuxiongensis sp. nov., Ralstonia mojiangensis sp. nov., and Ralstonia soli sp. nov., isolated from tobacco fields, are three novel species in the family Burkholderiaceae.</title>
        <authorList>
            <person name="Lu C.H."/>
            <person name="Zhang Y.Y."/>
            <person name="Jiang N."/>
            <person name="Chen W."/>
            <person name="Shao X."/>
            <person name="Zhao Z.M."/>
            <person name="Lu W.L."/>
            <person name="Hu X."/>
            <person name="Xi Y.X."/>
            <person name="Zou S.Y."/>
            <person name="Wei Q.J."/>
            <person name="Lin Z.L."/>
            <person name="Gong L."/>
            <person name="Gai X.T."/>
            <person name="Zhang L.Q."/>
            <person name="Li J.Y."/>
            <person name="Jin Y."/>
            <person name="Xia Z.Y."/>
        </authorList>
    </citation>
    <scope>NUCLEOTIDE SEQUENCE</scope>
    <source>
        <strain evidence="3">22TCCZM01-4</strain>
    </source>
</reference>
<dbReference type="Gene3D" id="1.10.510.40">
    <property type="match status" value="1"/>
</dbReference>
<dbReference type="AlphaFoldDB" id="A0AAE3I117"/>
<dbReference type="GO" id="GO:0016881">
    <property type="term" value="F:acid-amino acid ligase activity"/>
    <property type="evidence" value="ECO:0007669"/>
    <property type="project" value="UniProtKB-ARBA"/>
</dbReference>
<feature type="domain" description="Aerobactin siderophore biosynthesis IucA/IucC-like C-terminal" evidence="2">
    <location>
        <begin position="477"/>
        <end position="639"/>
    </location>
</feature>
<dbReference type="EMBL" id="JAOCQJ010000001">
    <property type="protein sequence ID" value="MCT7314696.1"/>
    <property type="molecule type" value="Genomic_DNA"/>
</dbReference>
<dbReference type="Pfam" id="PF04183">
    <property type="entry name" value="IucA_IucC"/>
    <property type="match status" value="1"/>
</dbReference>
<protein>
    <submittedName>
        <fullName evidence="3">NRPS-independent rhizoferrin synthetase</fullName>
    </submittedName>
</protein>
<gene>
    <name evidence="3" type="ORF">N5I87_01685</name>
</gene>